<comment type="caution">
    <text evidence="1">The sequence shown here is derived from an EMBL/GenBank/DDBJ whole genome shotgun (WGS) entry which is preliminary data.</text>
</comment>
<reference evidence="1 2" key="1">
    <citation type="submission" date="2024-02" db="EMBL/GenBank/DDBJ databases">
        <title>Draft genome sequence of Collimonas sp. strain H4R21, an effective mineral-weathering bacterial strain isolated from the beech rhizosphere.</title>
        <authorList>
            <person name="Morin E."/>
            <person name="Uroz S."/>
            <person name="Leveau J.H.J."/>
            <person name="Kumar R."/>
            <person name="Rey M.W."/>
            <person name="Pham J."/>
        </authorList>
    </citation>
    <scope>NUCLEOTIDE SEQUENCE [LARGE SCALE GENOMIC DNA]</scope>
    <source>
        <strain evidence="1 2">H4R21</strain>
    </source>
</reference>
<dbReference type="RefSeq" id="WP_342830138.1">
    <property type="nucleotide sequence ID" value="NZ_JBANDC010000010.1"/>
</dbReference>
<dbReference type="Proteomes" id="UP001495910">
    <property type="component" value="Unassembled WGS sequence"/>
</dbReference>
<gene>
    <name evidence="1" type="ORF">V8G57_15570</name>
</gene>
<sequence length="90" mass="9897">MSATARYFNRHPFQGGLLIVILFCAVTALEHDDEVRAEAYQAGLLSGMKLAEEINVHDSDIGLQLADLCGQEWRDVPNAKQAKKRACGPL</sequence>
<evidence type="ECO:0000313" key="1">
    <source>
        <dbReference type="EMBL" id="MEM4988812.1"/>
    </source>
</evidence>
<evidence type="ECO:0000313" key="2">
    <source>
        <dbReference type="Proteomes" id="UP001495910"/>
    </source>
</evidence>
<keyword evidence="2" id="KW-1185">Reference proteome</keyword>
<name>A0ABU9PXS3_9BURK</name>
<protein>
    <submittedName>
        <fullName evidence="1">Uncharacterized protein</fullName>
    </submittedName>
</protein>
<dbReference type="EMBL" id="JBANDC010000010">
    <property type="protein sequence ID" value="MEM4988812.1"/>
    <property type="molecule type" value="Genomic_DNA"/>
</dbReference>
<organism evidence="1 2">
    <name type="scientific">Collimonas rhizosphaerae</name>
    <dbReference type="NCBI Taxonomy" id="3126357"/>
    <lineage>
        <taxon>Bacteria</taxon>
        <taxon>Pseudomonadati</taxon>
        <taxon>Pseudomonadota</taxon>
        <taxon>Betaproteobacteria</taxon>
        <taxon>Burkholderiales</taxon>
        <taxon>Oxalobacteraceae</taxon>
        <taxon>Collimonas</taxon>
    </lineage>
</organism>
<proteinExistence type="predicted"/>
<accession>A0ABU9PXS3</accession>